<dbReference type="AlphaFoldDB" id="T4VNT1"/>
<feature type="signal peptide" evidence="3">
    <location>
        <begin position="1"/>
        <end position="26"/>
    </location>
</feature>
<keyword evidence="3" id="KW-0732">Signal</keyword>
<organism evidence="5 6">
    <name type="scientific">Paraclostridium bifermentans ATCC 638 = DSM 14991</name>
    <dbReference type="NCBI Taxonomy" id="1233171"/>
    <lineage>
        <taxon>Bacteria</taxon>
        <taxon>Bacillati</taxon>
        <taxon>Bacillota</taxon>
        <taxon>Clostridia</taxon>
        <taxon>Peptostreptococcales</taxon>
        <taxon>Peptostreptococcaceae</taxon>
        <taxon>Paraclostridium</taxon>
    </lineage>
</organism>
<dbReference type="InterPro" id="IPR001119">
    <property type="entry name" value="SLH_dom"/>
</dbReference>
<feature type="domain" description="SLH" evidence="4">
    <location>
        <begin position="280"/>
        <end position="343"/>
    </location>
</feature>
<evidence type="ECO:0000313" key="6">
    <source>
        <dbReference type="Proteomes" id="UP000015688"/>
    </source>
</evidence>
<comment type="caution">
    <text evidence="5">The sequence shown here is derived from an EMBL/GenBank/DDBJ whole genome shotgun (WGS) entry which is preliminary data.</text>
</comment>
<accession>T4VNT1</accession>
<dbReference type="InterPro" id="IPR052159">
    <property type="entry name" value="Competence_DNA_uptake"/>
</dbReference>
<feature type="chain" id="PRO_5004596160" evidence="3">
    <location>
        <begin position="27"/>
        <end position="532"/>
    </location>
</feature>
<dbReference type="InterPro" id="IPR035681">
    <property type="entry name" value="ComA-like_MBL"/>
</dbReference>
<dbReference type="InterPro" id="IPR001279">
    <property type="entry name" value="Metallo-B-lactamas"/>
</dbReference>
<evidence type="ECO:0000256" key="1">
    <source>
        <dbReference type="ARBA" id="ARBA00022737"/>
    </source>
</evidence>
<dbReference type="CDD" id="cd07731">
    <property type="entry name" value="ComA-like_MBL-fold"/>
    <property type="match status" value="1"/>
</dbReference>
<sequence>MKFKQRFLSVALSIGLIAGSTFVSLADTNQLEVHHINVGQGESIYIEFPDGTDALIDAGKSNYGDTVVNYLKSQENNMDLEYLIATHPDADHIGGMQSVFKDLNVKNFIYPKDAPHDSKTWENILSLASSEGCNIQDGKTGIAFDIGGASMKFIQPEKDYSDNNEDSIVTYLDYNNTEFLFTGDMESSTEKDMVSQGIVPNVDFMSVPHHGSKTSSTPTFLSVADPEYAVCSVGENSYGHPAPEVIQRYTDIGAKVYRTDVDGNVVIKTDGVSSEINGSRTNIGFNDIKGHWGESQINAFINKGYINGYPDGTFRPDNSITRAEFVRIFNTVFGLTNASGKVFNDTVNHWAKTAIDIAVTNGVCNGMSATEFAPDQPITREQAAKMIANYKRITDVHHNRVKGYKDGVNTSNWAINEVEAILEAGYMNGYSEDNTFRPQNNITRAEAVSTLTRVEGNPNPVMPIPPTPEPPSNPDPEPTPPPVVDRTVYANGGSSSSNKYHKSSNSHGMKGAISMTESQARSKGYVPCGSCF</sequence>
<dbReference type="PANTHER" id="PTHR30619">
    <property type="entry name" value="DNA INTERNALIZATION/COMPETENCE PROTEIN COMEC/REC2"/>
    <property type="match status" value="1"/>
</dbReference>
<dbReference type="EMBL" id="AVNC01000015">
    <property type="protein sequence ID" value="EQK42790.1"/>
    <property type="molecule type" value="Genomic_DNA"/>
</dbReference>
<dbReference type="Proteomes" id="UP000015688">
    <property type="component" value="Unassembled WGS sequence"/>
</dbReference>
<evidence type="ECO:0000256" key="2">
    <source>
        <dbReference type="SAM" id="MobiDB-lite"/>
    </source>
</evidence>
<protein>
    <submittedName>
        <fullName evidence="5">Metallo-beta-lactamase superfamily protein</fullName>
    </submittedName>
</protein>
<dbReference type="PANTHER" id="PTHR30619:SF7">
    <property type="entry name" value="BETA-LACTAMASE DOMAIN PROTEIN"/>
    <property type="match status" value="1"/>
</dbReference>
<feature type="domain" description="SLH" evidence="4">
    <location>
        <begin position="401"/>
        <end position="465"/>
    </location>
</feature>
<name>T4VNT1_PARBF</name>
<dbReference type="Pfam" id="PF00753">
    <property type="entry name" value="Lactamase_B"/>
    <property type="match status" value="1"/>
</dbReference>
<keyword evidence="1" id="KW-0677">Repeat</keyword>
<evidence type="ECO:0000256" key="3">
    <source>
        <dbReference type="SAM" id="SignalP"/>
    </source>
</evidence>
<dbReference type="GeneID" id="67472581"/>
<dbReference type="Pfam" id="PF00395">
    <property type="entry name" value="SLH"/>
    <property type="match status" value="3"/>
</dbReference>
<evidence type="ECO:0000259" key="4">
    <source>
        <dbReference type="PROSITE" id="PS51272"/>
    </source>
</evidence>
<dbReference type="SUPFAM" id="SSF56281">
    <property type="entry name" value="Metallo-hydrolase/oxidoreductase"/>
    <property type="match status" value="1"/>
</dbReference>
<dbReference type="InterPro" id="IPR036866">
    <property type="entry name" value="RibonucZ/Hydroxyglut_hydro"/>
</dbReference>
<dbReference type="PROSITE" id="PS51272">
    <property type="entry name" value="SLH"/>
    <property type="match status" value="3"/>
</dbReference>
<reference evidence="5 6" key="1">
    <citation type="submission" date="2013-06" db="EMBL/GenBank/DDBJ databases">
        <authorList>
            <person name="Walk S."/>
            <person name="Aronoff D."/>
            <person name="Young V.Y."/>
            <person name="Marsh J."/>
            <person name="Harrison L."/>
            <person name="Daugherty S.C."/>
            <person name="Shefchek K.A."/>
            <person name="Hine E.E."/>
            <person name="Tallon L.J."/>
            <person name="Sadzewicz L.K."/>
            <person name="Rasko D.A."/>
        </authorList>
    </citation>
    <scope>NUCLEOTIDE SEQUENCE [LARGE SCALE GENOMIC DNA]</scope>
    <source>
        <strain evidence="5 6">ATCC 638</strain>
    </source>
</reference>
<feature type="compositionally biased region" description="Pro residues" evidence="2">
    <location>
        <begin position="460"/>
        <end position="483"/>
    </location>
</feature>
<dbReference type="Gene3D" id="3.60.15.10">
    <property type="entry name" value="Ribonuclease Z/Hydroxyacylglutathione hydrolase-like"/>
    <property type="match status" value="1"/>
</dbReference>
<dbReference type="RefSeq" id="WP_021432904.1">
    <property type="nucleotide sequence ID" value="NZ_AVNC01000015.1"/>
</dbReference>
<feature type="region of interest" description="Disordered" evidence="2">
    <location>
        <begin position="454"/>
        <end position="510"/>
    </location>
</feature>
<gene>
    <name evidence="5" type="ORF">C672_1734</name>
</gene>
<feature type="domain" description="SLH" evidence="4">
    <location>
        <begin position="344"/>
        <end position="397"/>
    </location>
</feature>
<proteinExistence type="predicted"/>
<dbReference type="PATRIC" id="fig|1233171.3.peg.1625"/>
<evidence type="ECO:0000313" key="5">
    <source>
        <dbReference type="EMBL" id="EQK42790.1"/>
    </source>
</evidence>